<accession>A0A0L0VSH8</accession>
<sequence>MTTLIKRMLRIKSNLNQENEDDKDEEIINHGSKLVSDLIHDEEIELETDNVEELSDEEDEDRYTSISCKATLAKFRCIARKLNKSPNSKALFAKICREENCLKPHTVERDMRTQWNSMHVQLCSIKRCAKAIKISATEPYEHTTLTSPILT</sequence>
<comment type="caution">
    <text evidence="1">The sequence shown here is derived from an EMBL/GenBank/DDBJ whole genome shotgun (WGS) entry which is preliminary data.</text>
</comment>
<dbReference type="EMBL" id="AJIL01000025">
    <property type="protein sequence ID" value="KNF02221.1"/>
    <property type="molecule type" value="Genomic_DNA"/>
</dbReference>
<dbReference type="Proteomes" id="UP000054564">
    <property type="component" value="Unassembled WGS sequence"/>
</dbReference>
<name>A0A0L0VSH8_9BASI</name>
<proteinExistence type="predicted"/>
<reference evidence="2" key="1">
    <citation type="submission" date="2014-03" db="EMBL/GenBank/DDBJ databases">
        <title>The Genome Sequence of Puccinia striiformis f. sp. tritici PST-78.</title>
        <authorList>
            <consortium name="The Broad Institute Genome Sequencing Platform"/>
            <person name="Cuomo C."/>
            <person name="Hulbert S."/>
            <person name="Chen X."/>
            <person name="Walker B."/>
            <person name="Young S.K."/>
            <person name="Zeng Q."/>
            <person name="Gargeya S."/>
            <person name="Fitzgerald M."/>
            <person name="Haas B."/>
            <person name="Abouelleil A."/>
            <person name="Alvarado L."/>
            <person name="Arachchi H.M."/>
            <person name="Berlin A.M."/>
            <person name="Chapman S.B."/>
            <person name="Goldberg J."/>
            <person name="Griggs A."/>
            <person name="Gujja S."/>
            <person name="Hansen M."/>
            <person name="Howarth C."/>
            <person name="Imamovic A."/>
            <person name="Larimer J."/>
            <person name="McCowan C."/>
            <person name="Montmayeur A."/>
            <person name="Murphy C."/>
            <person name="Neiman D."/>
            <person name="Pearson M."/>
            <person name="Priest M."/>
            <person name="Roberts A."/>
            <person name="Saif S."/>
            <person name="Shea T."/>
            <person name="Sisk P."/>
            <person name="Sykes S."/>
            <person name="Wortman J."/>
            <person name="Nusbaum C."/>
            <person name="Birren B."/>
        </authorList>
    </citation>
    <scope>NUCLEOTIDE SEQUENCE [LARGE SCALE GENOMIC DNA]</scope>
    <source>
        <strain evidence="2">race PST-78</strain>
    </source>
</reference>
<evidence type="ECO:0000313" key="1">
    <source>
        <dbReference type="EMBL" id="KNF02221.1"/>
    </source>
</evidence>
<protein>
    <submittedName>
        <fullName evidence="1">Uncharacterized protein</fullName>
    </submittedName>
</protein>
<dbReference type="STRING" id="1165861.A0A0L0VSH8"/>
<gene>
    <name evidence="1" type="ORF">PSTG_04720</name>
</gene>
<dbReference type="AlphaFoldDB" id="A0A0L0VSH8"/>
<organism evidence="1 2">
    <name type="scientific">Puccinia striiformis f. sp. tritici PST-78</name>
    <dbReference type="NCBI Taxonomy" id="1165861"/>
    <lineage>
        <taxon>Eukaryota</taxon>
        <taxon>Fungi</taxon>
        <taxon>Dikarya</taxon>
        <taxon>Basidiomycota</taxon>
        <taxon>Pucciniomycotina</taxon>
        <taxon>Pucciniomycetes</taxon>
        <taxon>Pucciniales</taxon>
        <taxon>Pucciniaceae</taxon>
        <taxon>Puccinia</taxon>
    </lineage>
</organism>
<keyword evidence="2" id="KW-1185">Reference proteome</keyword>
<evidence type="ECO:0000313" key="2">
    <source>
        <dbReference type="Proteomes" id="UP000054564"/>
    </source>
</evidence>